<name>A0A194V6Z8_CYTMA</name>
<accession>A0A194V6Z8</accession>
<dbReference type="Proteomes" id="UP000078576">
    <property type="component" value="Unassembled WGS sequence"/>
</dbReference>
<dbReference type="PANTHER" id="PTHR12110">
    <property type="entry name" value="HYDROXYPYRUVATE ISOMERASE"/>
    <property type="match status" value="1"/>
</dbReference>
<gene>
    <name evidence="2" type="ORF">VP1G_06916</name>
</gene>
<evidence type="ECO:0000313" key="2">
    <source>
        <dbReference type="EMBL" id="KUI59659.1"/>
    </source>
</evidence>
<dbReference type="OrthoDB" id="5360893at2759"/>
<evidence type="ECO:0000313" key="3">
    <source>
        <dbReference type="Proteomes" id="UP000078576"/>
    </source>
</evidence>
<keyword evidence="3" id="KW-1185">Reference proteome</keyword>
<dbReference type="InterPro" id="IPR013022">
    <property type="entry name" value="Xyl_isomerase-like_TIM-brl"/>
</dbReference>
<dbReference type="PANTHER" id="PTHR12110:SF21">
    <property type="entry name" value="XYLOSE ISOMERASE-LIKE TIM BARREL DOMAIN-CONTAINING PROTEIN"/>
    <property type="match status" value="1"/>
</dbReference>
<dbReference type="InterPro" id="IPR036237">
    <property type="entry name" value="Xyl_isomerase-like_sf"/>
</dbReference>
<dbReference type="SUPFAM" id="SSF51658">
    <property type="entry name" value="Xylose isomerase-like"/>
    <property type="match status" value="1"/>
</dbReference>
<dbReference type="AlphaFoldDB" id="A0A194V6Z8"/>
<reference evidence="3" key="1">
    <citation type="submission" date="2014-12" db="EMBL/GenBank/DDBJ databases">
        <title>Genome Sequence of Valsa Canker Pathogens Uncovers a Specific Adaption of Colonization on Woody Bark.</title>
        <authorList>
            <person name="Yin Z."/>
            <person name="Liu H."/>
            <person name="Gao X."/>
            <person name="Li Z."/>
            <person name="Song N."/>
            <person name="Ke X."/>
            <person name="Dai Q."/>
            <person name="Wu Y."/>
            <person name="Sun Y."/>
            <person name="Xu J.-R."/>
            <person name="Kang Z.K."/>
            <person name="Wang L."/>
            <person name="Huang L."/>
        </authorList>
    </citation>
    <scope>NUCLEOTIDE SEQUENCE [LARGE SCALE GENOMIC DNA]</scope>
    <source>
        <strain evidence="3">SXYL134</strain>
    </source>
</reference>
<evidence type="ECO:0000259" key="1">
    <source>
        <dbReference type="Pfam" id="PF01261"/>
    </source>
</evidence>
<feature type="domain" description="Xylose isomerase-like TIM barrel" evidence="1">
    <location>
        <begin position="28"/>
        <end position="337"/>
    </location>
</feature>
<dbReference type="InterPro" id="IPR050312">
    <property type="entry name" value="IolE/XylAMocC-like"/>
</dbReference>
<sequence>MPCKLGITSMSLGRASAGHSLTHKLNMAYKYGYQGIELFYEDLVEEAATHFEPTPPSPSTDATQGGWPSRTAQLAAASHIRSLCAERHIAIICLQPLAHYEGLLDREAHAEQIEKLQFWIRLAHELGTDMIQVPSSFLPAGQVSEDMGLIVSDLQELADTGAASSPPIRFVYESLCWGTRADLWETSWEIVRRVDRDNFGLCLDSFNIAGRIYADPTAETGKNEGAEEAVRQSMEGLVRELRPNISKVFYVQIVDAERLSSPLVEGHAFYNAEQPARMSWSRNCRLFYGERQYGAYLPIRDIAETFFHRLGFEGWVSLELFNRRMGDEQKDVPEELAMRGALSWRKLVDDMKLEVDVPPALHVVSEPVRVSASFSPETAQKTMPSWAQAFSSNLVDVGE</sequence>
<proteinExistence type="predicted"/>
<dbReference type="Pfam" id="PF01261">
    <property type="entry name" value="AP_endonuc_2"/>
    <property type="match status" value="1"/>
</dbReference>
<protein>
    <submittedName>
        <fullName evidence="2">3-dehydroshikimate dehydratase</fullName>
    </submittedName>
</protein>
<organism evidence="2 3">
    <name type="scientific">Cytospora mali</name>
    <name type="common">Apple Valsa canker fungus</name>
    <name type="synonym">Valsa mali</name>
    <dbReference type="NCBI Taxonomy" id="578113"/>
    <lineage>
        <taxon>Eukaryota</taxon>
        <taxon>Fungi</taxon>
        <taxon>Dikarya</taxon>
        <taxon>Ascomycota</taxon>
        <taxon>Pezizomycotina</taxon>
        <taxon>Sordariomycetes</taxon>
        <taxon>Sordariomycetidae</taxon>
        <taxon>Diaporthales</taxon>
        <taxon>Cytosporaceae</taxon>
        <taxon>Cytospora</taxon>
    </lineage>
</organism>
<dbReference type="EMBL" id="KN714734">
    <property type="protein sequence ID" value="KUI59659.1"/>
    <property type="molecule type" value="Genomic_DNA"/>
</dbReference>
<dbReference type="STRING" id="694573.A0A194V6Z8"/>
<dbReference type="Gene3D" id="3.20.20.150">
    <property type="entry name" value="Divalent-metal-dependent TIM barrel enzymes"/>
    <property type="match status" value="1"/>
</dbReference>